<dbReference type="AlphaFoldDB" id="A0A378XVH2"/>
<organism evidence="1 2">
    <name type="scientific">Paenibacillus polymyxa</name>
    <name type="common">Bacillus polymyxa</name>
    <dbReference type="NCBI Taxonomy" id="1406"/>
    <lineage>
        <taxon>Bacteria</taxon>
        <taxon>Bacillati</taxon>
        <taxon>Bacillota</taxon>
        <taxon>Bacilli</taxon>
        <taxon>Bacillales</taxon>
        <taxon>Paenibacillaceae</taxon>
        <taxon>Paenibacillus</taxon>
    </lineage>
</organism>
<dbReference type="RefSeq" id="WP_019686756.1">
    <property type="nucleotide sequence ID" value="NZ_CP036496.1"/>
</dbReference>
<proteinExistence type="predicted"/>
<evidence type="ECO:0000313" key="2">
    <source>
        <dbReference type="Proteomes" id="UP000254400"/>
    </source>
</evidence>
<reference evidence="1 2" key="1">
    <citation type="submission" date="2018-06" db="EMBL/GenBank/DDBJ databases">
        <authorList>
            <consortium name="Pathogen Informatics"/>
            <person name="Doyle S."/>
        </authorList>
    </citation>
    <scope>NUCLEOTIDE SEQUENCE [LARGE SCALE GENOMIC DNA]</scope>
    <source>
        <strain evidence="1 2">NCTC10343</strain>
    </source>
</reference>
<dbReference type="Proteomes" id="UP000254400">
    <property type="component" value="Unassembled WGS sequence"/>
</dbReference>
<evidence type="ECO:0000313" key="1">
    <source>
        <dbReference type="EMBL" id="SUA68418.1"/>
    </source>
</evidence>
<protein>
    <submittedName>
        <fullName evidence="1">Uncharacterized protein</fullName>
    </submittedName>
</protein>
<dbReference type="GeneID" id="93350455"/>
<gene>
    <name evidence="1" type="ORF">NCTC10343_01672</name>
</gene>
<dbReference type="EMBL" id="UGSC01000001">
    <property type="protein sequence ID" value="SUA68418.1"/>
    <property type="molecule type" value="Genomic_DNA"/>
</dbReference>
<name>A0A378XVH2_PAEPO</name>
<sequence length="88" mass="10238">MNKSLTVDEMNKDYALYVASLSFEALSINEPHAHILTASYIKTPDDYLDDTIEWGEQPSKEATKEFLNQFYVPESTEKILNRYEWDGK</sequence>
<accession>A0A378XVH2</accession>